<reference evidence="1 2" key="1">
    <citation type="submission" date="2014-09" db="EMBL/GenBank/DDBJ databases">
        <authorList>
            <person name="McGinnis J.M."/>
            <person name="Wolfgang W.J."/>
        </authorList>
    </citation>
    <scope>NUCLEOTIDE SEQUENCE [LARGE SCALE GENOMIC DNA]</scope>
    <source>
        <strain evidence="1 2">HAMBI 3106</strain>
    </source>
</reference>
<name>A0A099EVU7_9RHOB</name>
<gene>
    <name evidence="1" type="ORF">IC63_15530</name>
</gene>
<reference evidence="1 2" key="2">
    <citation type="submission" date="2014-10" db="EMBL/GenBank/DDBJ databases">
        <title>Paracoccus sanguinis sp. nov., isolated from clinical specimens of New York State patients.</title>
        <authorList>
            <person name="Mingle L.A."/>
            <person name="Cole J.A."/>
            <person name="Lapierre P."/>
            <person name="Musser K.A."/>
        </authorList>
    </citation>
    <scope>NUCLEOTIDE SEQUENCE [LARGE SCALE GENOMIC DNA]</scope>
    <source>
        <strain evidence="1 2">HAMBI 3106</strain>
    </source>
</reference>
<sequence length="77" mass="7952">MGDTVGFGAGLGLRVASGRRGPLDSAQLLTLHLQGLCLAVGFVVRLAPLFGEGVELGLFAGLSRGEIRQDSKCLVTL</sequence>
<evidence type="ECO:0000313" key="2">
    <source>
        <dbReference type="Proteomes" id="UP000029917"/>
    </source>
</evidence>
<accession>A0A099EVU7</accession>
<evidence type="ECO:0000313" key="1">
    <source>
        <dbReference type="EMBL" id="KGJ02028.1"/>
    </source>
</evidence>
<dbReference type="EMBL" id="JRKS01000079">
    <property type="protein sequence ID" value="KGJ02028.1"/>
    <property type="molecule type" value="Genomic_DNA"/>
</dbReference>
<dbReference type="Proteomes" id="UP000029917">
    <property type="component" value="Unassembled WGS sequence"/>
</dbReference>
<protein>
    <submittedName>
        <fullName evidence="1">Uncharacterized protein</fullName>
    </submittedName>
</protein>
<dbReference type="AlphaFoldDB" id="A0A099EVU7"/>
<organism evidence="1 2">
    <name type="scientific">Paracoccus sphaerophysae</name>
    <dbReference type="NCBI Taxonomy" id="690417"/>
    <lineage>
        <taxon>Bacteria</taxon>
        <taxon>Pseudomonadati</taxon>
        <taxon>Pseudomonadota</taxon>
        <taxon>Alphaproteobacteria</taxon>
        <taxon>Rhodobacterales</taxon>
        <taxon>Paracoccaceae</taxon>
        <taxon>Paracoccus</taxon>
    </lineage>
</organism>
<keyword evidence="2" id="KW-1185">Reference proteome</keyword>
<dbReference type="RefSeq" id="WP_036721872.1">
    <property type="nucleotide sequence ID" value="NZ_JRKS01000079.1"/>
</dbReference>
<comment type="caution">
    <text evidence="1">The sequence shown here is derived from an EMBL/GenBank/DDBJ whole genome shotgun (WGS) entry which is preliminary data.</text>
</comment>
<proteinExistence type="predicted"/>